<gene>
    <name evidence="2" type="ORF">SCFA_460010</name>
</gene>
<dbReference type="EMBL" id="CAADRN010000346">
    <property type="protein sequence ID" value="VFU18468.1"/>
    <property type="molecule type" value="Genomic_DNA"/>
</dbReference>
<reference evidence="2" key="1">
    <citation type="submission" date="2019-03" db="EMBL/GenBank/DDBJ databases">
        <authorList>
            <person name="Hao L."/>
        </authorList>
    </citation>
    <scope>NUCLEOTIDE SEQUENCE</scope>
</reference>
<protein>
    <submittedName>
        <fullName evidence="2">Uncharacterized protein</fullName>
    </submittedName>
</protein>
<keyword evidence="1" id="KW-1133">Transmembrane helix</keyword>
<accession>A0A485MBS9</accession>
<evidence type="ECO:0000256" key="1">
    <source>
        <dbReference type="SAM" id="Phobius"/>
    </source>
</evidence>
<keyword evidence="1" id="KW-0812">Transmembrane</keyword>
<sequence length="60" mass="6816">MSRDAYGLTGTTGLRFYLMWLGWFIIPSCVRVKTLTSGEGVFVILFAKKPSIFVEGFFIF</sequence>
<keyword evidence="1" id="KW-0472">Membrane</keyword>
<feature type="transmembrane region" description="Helical" evidence="1">
    <location>
        <begin position="6"/>
        <end position="26"/>
    </location>
</feature>
<dbReference type="AlphaFoldDB" id="A0A485MBS9"/>
<evidence type="ECO:0000313" key="2">
    <source>
        <dbReference type="EMBL" id="VFU18468.1"/>
    </source>
</evidence>
<name>A0A485MBS9_9ZZZZ</name>
<organism evidence="2">
    <name type="scientific">anaerobic digester metagenome</name>
    <dbReference type="NCBI Taxonomy" id="1263854"/>
    <lineage>
        <taxon>unclassified sequences</taxon>
        <taxon>metagenomes</taxon>
        <taxon>ecological metagenomes</taxon>
    </lineage>
</organism>
<proteinExistence type="predicted"/>